<dbReference type="InterPro" id="IPR015425">
    <property type="entry name" value="FH2_Formin"/>
</dbReference>
<evidence type="ECO:0000256" key="2">
    <source>
        <dbReference type="SAM" id="MobiDB-lite"/>
    </source>
</evidence>
<dbReference type="AlphaFoldDB" id="A0A671XEK2"/>
<dbReference type="PANTHER" id="PTHR46345:SF5">
    <property type="entry name" value="INVERTED FORMIN-2"/>
    <property type="match status" value="1"/>
</dbReference>
<feature type="region of interest" description="Disordered" evidence="2">
    <location>
        <begin position="460"/>
        <end position="598"/>
    </location>
</feature>
<reference evidence="5" key="2">
    <citation type="submission" date="2025-08" db="UniProtKB">
        <authorList>
            <consortium name="Ensembl"/>
        </authorList>
    </citation>
    <scope>IDENTIFICATION</scope>
</reference>
<feature type="domain" description="WH2" evidence="3">
    <location>
        <begin position="254"/>
        <end position="269"/>
    </location>
</feature>
<accession>A0A671XEK2</accession>
<feature type="region of interest" description="Disordered" evidence="2">
    <location>
        <begin position="270"/>
        <end position="426"/>
    </location>
</feature>
<evidence type="ECO:0000313" key="6">
    <source>
        <dbReference type="Proteomes" id="UP000472265"/>
    </source>
</evidence>
<dbReference type="Pfam" id="PF02181">
    <property type="entry name" value="FH2"/>
    <property type="match status" value="1"/>
</dbReference>
<dbReference type="Proteomes" id="UP000472265">
    <property type="component" value="Chromosome 16"/>
</dbReference>
<protein>
    <submittedName>
        <fullName evidence="5">Inverted formin 2</fullName>
    </submittedName>
</protein>
<evidence type="ECO:0000313" key="5">
    <source>
        <dbReference type="Ensembl" id="ENSSAUP00010047295.1"/>
    </source>
</evidence>
<dbReference type="Gene3D" id="1.20.58.2220">
    <property type="entry name" value="Formin, FH2 domain"/>
    <property type="match status" value="1"/>
</dbReference>
<dbReference type="InterPro" id="IPR042201">
    <property type="entry name" value="FH2_Formin_sf"/>
</dbReference>
<gene>
    <name evidence="5" type="primary">INF2</name>
</gene>
<dbReference type="GO" id="GO:0003779">
    <property type="term" value="F:actin binding"/>
    <property type="evidence" value="ECO:0007669"/>
    <property type="project" value="InterPro"/>
</dbReference>
<dbReference type="PROSITE" id="PS51444">
    <property type="entry name" value="FH2"/>
    <property type="match status" value="1"/>
</dbReference>
<dbReference type="Ensembl" id="ENSSAUT00010049711.1">
    <property type="protein sequence ID" value="ENSSAUP00010047295.1"/>
    <property type="gene ID" value="ENSSAUG00010019690.1"/>
</dbReference>
<feature type="compositionally biased region" description="Basic residues" evidence="2">
    <location>
        <begin position="576"/>
        <end position="598"/>
    </location>
</feature>
<dbReference type="InterPro" id="IPR003124">
    <property type="entry name" value="WH2_dom"/>
</dbReference>
<keyword evidence="1" id="KW-0175">Coiled coil</keyword>
<evidence type="ECO:0000259" key="3">
    <source>
        <dbReference type="PROSITE" id="PS51082"/>
    </source>
</evidence>
<dbReference type="SUPFAM" id="SSF101447">
    <property type="entry name" value="Formin homology 2 domain (FH2 domain)"/>
    <property type="match status" value="1"/>
</dbReference>
<feature type="compositionally biased region" description="Low complexity" evidence="2">
    <location>
        <begin position="305"/>
        <end position="316"/>
    </location>
</feature>
<feature type="coiled-coil region" evidence="1">
    <location>
        <begin position="201"/>
        <end position="235"/>
    </location>
</feature>
<evidence type="ECO:0000259" key="4">
    <source>
        <dbReference type="PROSITE" id="PS51444"/>
    </source>
</evidence>
<keyword evidence="6" id="KW-1185">Reference proteome</keyword>
<organism evidence="5 6">
    <name type="scientific">Sparus aurata</name>
    <name type="common">Gilthead sea bream</name>
    <dbReference type="NCBI Taxonomy" id="8175"/>
    <lineage>
        <taxon>Eukaryota</taxon>
        <taxon>Metazoa</taxon>
        <taxon>Chordata</taxon>
        <taxon>Craniata</taxon>
        <taxon>Vertebrata</taxon>
        <taxon>Euteleostomi</taxon>
        <taxon>Actinopterygii</taxon>
        <taxon>Neopterygii</taxon>
        <taxon>Teleostei</taxon>
        <taxon>Neoteleostei</taxon>
        <taxon>Acanthomorphata</taxon>
        <taxon>Eupercaria</taxon>
        <taxon>Spariformes</taxon>
        <taxon>Sparidae</taxon>
        <taxon>Sparus</taxon>
    </lineage>
</organism>
<feature type="coiled-coil region" evidence="1">
    <location>
        <begin position="124"/>
        <end position="151"/>
    </location>
</feature>
<evidence type="ECO:0000256" key="1">
    <source>
        <dbReference type="SAM" id="Coils"/>
    </source>
</evidence>
<reference evidence="5" key="3">
    <citation type="submission" date="2025-09" db="UniProtKB">
        <authorList>
            <consortium name="Ensembl"/>
        </authorList>
    </citation>
    <scope>IDENTIFICATION</scope>
</reference>
<feature type="domain" description="FH2" evidence="4">
    <location>
        <begin position="1"/>
        <end position="226"/>
    </location>
</feature>
<name>A0A671XEK2_SPAAU</name>
<feature type="compositionally biased region" description="Basic and acidic residues" evidence="2">
    <location>
        <begin position="485"/>
        <end position="509"/>
    </location>
</feature>
<dbReference type="PANTHER" id="PTHR46345">
    <property type="entry name" value="INVERTED FORMIN-2"/>
    <property type="match status" value="1"/>
</dbReference>
<feature type="compositionally biased region" description="Low complexity" evidence="2">
    <location>
        <begin position="412"/>
        <end position="426"/>
    </location>
</feature>
<proteinExistence type="predicted"/>
<feature type="compositionally biased region" description="Basic and acidic residues" evidence="2">
    <location>
        <begin position="271"/>
        <end position="287"/>
    </location>
</feature>
<sequence>MLLCEETSSVLDMLKPKVKLVEEACQSLKMSTLMPSFCRLILDVGNFLNYGSHTGNAEGFKISSLLKLTETKANKGRITLLHHILEEAEANHPELLELPDDIEICEKAAGVNLDSVQSEASALLKRLGETAKKVSNSEDELKEQYAKVLEESLEACRALSERFTAMEKKKSELAVYLCEDANKLSLEELFGTIKTFRGLFIKALKENKTRREQAAKAEKRKKQLAEEESKRQKGENGKIIKKGFVPQNDGCIIDHLLADIRKGFSLRKTRPRCDLESSPSSEKRRDTCPSGSDVKPVDEEVEDMATTTAPTKPQTTEGHLPITGEVNGFISPSEETPPALQSVVQDGPAAPPSTLPGETAITTQAPPGRPASLQEGKRPEAPVVSSPDPTQPQPQVEAEHRRCLPTNGFSLDSTESSAFSPSSLSDSDLLEAVLEGTPSLVPEKLMPEEPADISVNVQMTESPLPDTDKVPKSSESNIKGGGKGETLDKIGRDLTESVGREKGQEERQHIIVKTPDQDEVMGFKHSDTKSSVSTLSEGIEGYDVPDGLRSEDLPSVSEAAPPSLEPKPKKQPSLFKRNRKKSNQGDSRKRKSRGKRKC</sequence>
<reference evidence="5" key="1">
    <citation type="submission" date="2021-04" db="EMBL/GenBank/DDBJ databases">
        <authorList>
            <consortium name="Wellcome Sanger Institute Data Sharing"/>
        </authorList>
    </citation>
    <scope>NUCLEOTIDE SEQUENCE [LARGE SCALE GENOMIC DNA]</scope>
</reference>
<dbReference type="PROSITE" id="PS51082">
    <property type="entry name" value="WH2"/>
    <property type="match status" value="1"/>
</dbReference>
<dbReference type="GeneTree" id="ENSGT00940000155691"/>